<evidence type="ECO:0000256" key="3">
    <source>
        <dbReference type="ARBA" id="ARBA00022630"/>
    </source>
</evidence>
<gene>
    <name evidence="7" type="ORF">H9747_08385</name>
</gene>
<accession>A0A9D1TFJ6</accession>
<reference evidence="7" key="1">
    <citation type="journal article" date="2021" name="PeerJ">
        <title>Extensive microbial diversity within the chicken gut microbiome revealed by metagenomics and culture.</title>
        <authorList>
            <person name="Gilroy R."/>
            <person name="Ravi A."/>
            <person name="Getino M."/>
            <person name="Pursley I."/>
            <person name="Horton D.L."/>
            <person name="Alikhan N.F."/>
            <person name="Baker D."/>
            <person name="Gharbi K."/>
            <person name="Hall N."/>
            <person name="Watson M."/>
            <person name="Adriaenssens E.M."/>
            <person name="Foster-Nyarko E."/>
            <person name="Jarju S."/>
            <person name="Secka A."/>
            <person name="Antonio M."/>
            <person name="Oren A."/>
            <person name="Chaudhuri R.R."/>
            <person name="La Ragione R."/>
            <person name="Hildebrand F."/>
            <person name="Pallen M.J."/>
        </authorList>
    </citation>
    <scope>NUCLEOTIDE SEQUENCE</scope>
    <source>
        <strain evidence="7">CHK195-9823</strain>
    </source>
</reference>
<dbReference type="CDD" id="cd02062">
    <property type="entry name" value="Nitro_FMN_reductase"/>
    <property type="match status" value="1"/>
</dbReference>
<evidence type="ECO:0000259" key="6">
    <source>
        <dbReference type="Pfam" id="PF14512"/>
    </source>
</evidence>
<reference evidence="7" key="2">
    <citation type="submission" date="2021-04" db="EMBL/GenBank/DDBJ databases">
        <authorList>
            <person name="Gilroy R."/>
        </authorList>
    </citation>
    <scope>NUCLEOTIDE SEQUENCE</scope>
    <source>
        <strain evidence="7">CHK195-9823</strain>
    </source>
</reference>
<evidence type="ECO:0000313" key="8">
    <source>
        <dbReference type="Proteomes" id="UP000886814"/>
    </source>
</evidence>
<dbReference type="PANTHER" id="PTHR43673">
    <property type="entry name" value="NAD(P)H NITROREDUCTASE YDGI-RELATED"/>
    <property type="match status" value="1"/>
</dbReference>
<dbReference type="Gene3D" id="3.40.109.30">
    <property type="entry name" value="putative nitroreductase (tm1586), domain 2"/>
    <property type="match status" value="1"/>
</dbReference>
<comment type="similarity">
    <text evidence="2">Belongs to the nitroreductase family.</text>
</comment>
<dbReference type="InterPro" id="IPR029478">
    <property type="entry name" value="TM1586_NiRdase"/>
</dbReference>
<evidence type="ECO:0000256" key="1">
    <source>
        <dbReference type="ARBA" id="ARBA00001917"/>
    </source>
</evidence>
<dbReference type="SUPFAM" id="SSF55469">
    <property type="entry name" value="FMN-dependent nitroreductase-like"/>
    <property type="match status" value="1"/>
</dbReference>
<dbReference type="EMBL" id="DXIQ01000051">
    <property type="protein sequence ID" value="HIV39000.1"/>
    <property type="molecule type" value="Genomic_DNA"/>
</dbReference>
<dbReference type="Pfam" id="PF14512">
    <property type="entry name" value="TM1586_NiRdase"/>
    <property type="match status" value="1"/>
</dbReference>
<dbReference type="PANTHER" id="PTHR43673:SF2">
    <property type="entry name" value="NITROREDUCTASE"/>
    <property type="match status" value="1"/>
</dbReference>
<dbReference type="AlphaFoldDB" id="A0A9D1TFJ6"/>
<feature type="domain" description="Putative nitroreductase TM1586" evidence="6">
    <location>
        <begin position="2"/>
        <end position="214"/>
    </location>
</feature>
<keyword evidence="3" id="KW-0285">Flavoprotein</keyword>
<comment type="cofactor">
    <cofactor evidence="1">
        <name>FMN</name>
        <dbReference type="ChEBI" id="CHEBI:58210"/>
    </cofactor>
</comment>
<keyword evidence="4" id="KW-0288">FMN</keyword>
<comment type="caution">
    <text evidence="7">The sequence shown here is derived from an EMBL/GenBank/DDBJ whole genome shotgun (WGS) entry which is preliminary data.</text>
</comment>
<name>A0A9D1TFJ6_9FIRM</name>
<dbReference type="Gene3D" id="3.40.109.10">
    <property type="entry name" value="NADH Oxidase"/>
    <property type="match status" value="1"/>
</dbReference>
<evidence type="ECO:0000256" key="4">
    <source>
        <dbReference type="ARBA" id="ARBA00022643"/>
    </source>
</evidence>
<sequence length="219" mass="24463">MDIIQAIKERHSVRVYSGKKIEEEKRRKIDTLIEECNEESGLHIQIRYDDPSGFDSRLAHYGKFRNVENYIILAGIPSDDLQEKCGYYGEKLVLAAQMMGLNTCWTALTFNKTNVKKIIPMTEKLVLVIAIGYGADQGKAHKSKKIESVMATKGEMPDGFRKGAEAALLAPTAMNQQKFKMGIKDGSPVIRAAGKGPYTKIDLGIVKYHFEIASGHKVR</sequence>
<protein>
    <submittedName>
        <fullName evidence="7">Nitroreductase family protein</fullName>
    </submittedName>
</protein>
<evidence type="ECO:0000313" key="7">
    <source>
        <dbReference type="EMBL" id="HIV39000.1"/>
    </source>
</evidence>
<evidence type="ECO:0000256" key="5">
    <source>
        <dbReference type="ARBA" id="ARBA00023002"/>
    </source>
</evidence>
<dbReference type="GO" id="GO:0016491">
    <property type="term" value="F:oxidoreductase activity"/>
    <property type="evidence" value="ECO:0007669"/>
    <property type="project" value="UniProtKB-KW"/>
</dbReference>
<evidence type="ECO:0000256" key="2">
    <source>
        <dbReference type="ARBA" id="ARBA00007118"/>
    </source>
</evidence>
<proteinExistence type="inferred from homology"/>
<keyword evidence="5" id="KW-0560">Oxidoreductase</keyword>
<organism evidence="7 8">
    <name type="scientific">Candidatus Blautia stercorigallinarum</name>
    <dbReference type="NCBI Taxonomy" id="2838501"/>
    <lineage>
        <taxon>Bacteria</taxon>
        <taxon>Bacillati</taxon>
        <taxon>Bacillota</taxon>
        <taxon>Clostridia</taxon>
        <taxon>Lachnospirales</taxon>
        <taxon>Lachnospiraceae</taxon>
        <taxon>Blautia</taxon>
    </lineage>
</organism>
<dbReference type="Proteomes" id="UP000886814">
    <property type="component" value="Unassembled WGS sequence"/>
</dbReference>
<dbReference type="InterPro" id="IPR000415">
    <property type="entry name" value="Nitroreductase-like"/>
</dbReference>